<dbReference type="OrthoDB" id="9812068at2"/>
<keyword evidence="2 5" id="KW-0645">Protease</keyword>
<keyword evidence="6" id="KW-1133">Transmembrane helix</keyword>
<dbReference type="InterPro" id="IPR005151">
    <property type="entry name" value="Tail-specific_protease"/>
</dbReference>
<dbReference type="CDD" id="cd07560">
    <property type="entry name" value="Peptidase_S41_CPP"/>
    <property type="match status" value="1"/>
</dbReference>
<evidence type="ECO:0000256" key="1">
    <source>
        <dbReference type="ARBA" id="ARBA00009179"/>
    </source>
</evidence>
<dbReference type="SMART" id="SM00245">
    <property type="entry name" value="TSPc"/>
    <property type="match status" value="1"/>
</dbReference>
<dbReference type="GO" id="GO:0006508">
    <property type="term" value="P:proteolysis"/>
    <property type="evidence" value="ECO:0007669"/>
    <property type="project" value="UniProtKB-KW"/>
</dbReference>
<dbReference type="InterPro" id="IPR004447">
    <property type="entry name" value="Peptidase_S41A"/>
</dbReference>
<comment type="caution">
    <text evidence="8">The sequence shown here is derived from an EMBL/GenBank/DDBJ whole genome shotgun (WGS) entry which is preliminary data.</text>
</comment>
<dbReference type="AlphaFoldDB" id="A0A6I1MHY2"/>
<keyword evidence="6" id="KW-0472">Membrane</keyword>
<dbReference type="NCBIfam" id="TIGR00225">
    <property type="entry name" value="prc"/>
    <property type="match status" value="1"/>
</dbReference>
<dbReference type="RefSeq" id="WP_152888401.1">
    <property type="nucleotide sequence ID" value="NZ_WHJC01000042.1"/>
</dbReference>
<dbReference type="PANTHER" id="PTHR32060">
    <property type="entry name" value="TAIL-SPECIFIC PROTEASE"/>
    <property type="match status" value="1"/>
</dbReference>
<dbReference type="Gene3D" id="2.30.42.10">
    <property type="match status" value="1"/>
</dbReference>
<feature type="transmembrane region" description="Helical" evidence="6">
    <location>
        <begin position="20"/>
        <end position="40"/>
    </location>
</feature>
<dbReference type="InterPro" id="IPR029045">
    <property type="entry name" value="ClpP/crotonase-like_dom_sf"/>
</dbReference>
<keyword evidence="3 5" id="KW-0378">Hydrolase</keyword>
<dbReference type="CDD" id="cd06782">
    <property type="entry name" value="cpPDZ_CPP-like"/>
    <property type="match status" value="1"/>
</dbReference>
<sequence length="421" mass="46153">MRYDNKDKLHEAKNCKKKVIKNIALGLAFVTTSVISVYAGNVLTAKGILPITTDRKIQQSLEGINNVSEFSKLFSMRELLYRWYDGNIDDNALVEGAMKGMVASLKDPYTYYMNSEEYSDFKEKSEGNYMGVGIQVGIKDNKITVVSPIEGSPADKAGVLSGDVILAVNDVPVNGEELNKAVSMMKGKTKDEVKLTLFRDGKGKFDLPVKRDVVKMINVKGQMLENGIGYIQVMGFDEGTAKAFNAKLKELLDSGMNGLVLDLRGNPGGFMKECVDLVSNFVPKDKTIVSTIDKYGNEEKNVSKGGMAQGLPLIVLTDKGTASAAEIVAGAIRDYNLGTLVGTTTFGKGVVQVVLDNKEDGTALKVTISKYYTPNGENIHKTGIKPHVEIEYPKELTEKQYNRAQDPQFNKALEVLKDKMN</sequence>
<dbReference type="Pfam" id="PF03572">
    <property type="entry name" value="Peptidase_S41"/>
    <property type="match status" value="1"/>
</dbReference>
<dbReference type="InterPro" id="IPR036034">
    <property type="entry name" value="PDZ_sf"/>
</dbReference>
<keyword evidence="4 5" id="KW-0720">Serine protease</keyword>
<dbReference type="SMART" id="SM00228">
    <property type="entry name" value="PDZ"/>
    <property type="match status" value="1"/>
</dbReference>
<evidence type="ECO:0000256" key="3">
    <source>
        <dbReference type="ARBA" id="ARBA00022801"/>
    </source>
</evidence>
<dbReference type="GO" id="GO:0007165">
    <property type="term" value="P:signal transduction"/>
    <property type="evidence" value="ECO:0007669"/>
    <property type="project" value="TreeGrafter"/>
</dbReference>
<dbReference type="GO" id="GO:0008236">
    <property type="term" value="F:serine-type peptidase activity"/>
    <property type="evidence" value="ECO:0007669"/>
    <property type="project" value="UniProtKB-KW"/>
</dbReference>
<evidence type="ECO:0000256" key="4">
    <source>
        <dbReference type="ARBA" id="ARBA00022825"/>
    </source>
</evidence>
<comment type="similarity">
    <text evidence="1 5">Belongs to the peptidase S41A family.</text>
</comment>
<dbReference type="EMBL" id="WHJC01000042">
    <property type="protein sequence ID" value="MPQ43146.1"/>
    <property type="molecule type" value="Genomic_DNA"/>
</dbReference>
<dbReference type="SUPFAM" id="SSF50156">
    <property type="entry name" value="PDZ domain-like"/>
    <property type="match status" value="1"/>
</dbReference>
<evidence type="ECO:0000313" key="9">
    <source>
        <dbReference type="Proteomes" id="UP000430345"/>
    </source>
</evidence>
<evidence type="ECO:0000259" key="7">
    <source>
        <dbReference type="PROSITE" id="PS50106"/>
    </source>
</evidence>
<feature type="domain" description="PDZ" evidence="7">
    <location>
        <begin position="118"/>
        <end position="186"/>
    </location>
</feature>
<organism evidence="8 9">
    <name type="scientific">Clostridium tarantellae</name>
    <dbReference type="NCBI Taxonomy" id="39493"/>
    <lineage>
        <taxon>Bacteria</taxon>
        <taxon>Bacillati</taxon>
        <taxon>Bacillota</taxon>
        <taxon>Clostridia</taxon>
        <taxon>Eubacteriales</taxon>
        <taxon>Clostridiaceae</taxon>
        <taxon>Clostridium</taxon>
    </lineage>
</organism>
<accession>A0A6I1MHY2</accession>
<protein>
    <submittedName>
        <fullName evidence="8">PDZ domain-containing protein</fullName>
    </submittedName>
</protein>
<dbReference type="InterPro" id="IPR055210">
    <property type="entry name" value="CtpA/B_N"/>
</dbReference>
<dbReference type="GO" id="GO:0030288">
    <property type="term" value="C:outer membrane-bounded periplasmic space"/>
    <property type="evidence" value="ECO:0007669"/>
    <property type="project" value="TreeGrafter"/>
</dbReference>
<dbReference type="Gene3D" id="3.30.750.44">
    <property type="match status" value="1"/>
</dbReference>
<dbReference type="FunFam" id="2.30.42.10:FF:000063">
    <property type="entry name" value="Peptidase, S41 family"/>
    <property type="match status" value="1"/>
</dbReference>
<evidence type="ECO:0000256" key="6">
    <source>
        <dbReference type="SAM" id="Phobius"/>
    </source>
</evidence>
<dbReference type="Pfam" id="PF13180">
    <property type="entry name" value="PDZ_2"/>
    <property type="match status" value="1"/>
</dbReference>
<keyword evidence="6" id="KW-0812">Transmembrane</keyword>
<proteinExistence type="inferred from homology"/>
<gene>
    <name evidence="8" type="ORF">GBZ86_05140</name>
</gene>
<dbReference type="InterPro" id="IPR001478">
    <property type="entry name" value="PDZ"/>
</dbReference>
<dbReference type="Pfam" id="PF22694">
    <property type="entry name" value="CtpB_N-like"/>
    <property type="match status" value="1"/>
</dbReference>
<keyword evidence="9" id="KW-1185">Reference proteome</keyword>
<dbReference type="GO" id="GO:0004175">
    <property type="term" value="F:endopeptidase activity"/>
    <property type="evidence" value="ECO:0007669"/>
    <property type="project" value="TreeGrafter"/>
</dbReference>
<dbReference type="SUPFAM" id="SSF52096">
    <property type="entry name" value="ClpP/crotonase"/>
    <property type="match status" value="1"/>
</dbReference>
<reference evidence="8 9" key="1">
    <citation type="submission" date="2019-10" db="EMBL/GenBank/DDBJ databases">
        <title>The Genome Sequence of Clostridium tarantellae Isolated from Fish Brain.</title>
        <authorList>
            <person name="Bano L."/>
            <person name="Kiel M."/>
            <person name="Sales G."/>
            <person name="Doxey A.C."/>
            <person name="Mansfield M.J."/>
            <person name="Schiavone M."/>
            <person name="Rossetto O."/>
            <person name="Pirazzini M."/>
            <person name="Dobrindt U."/>
            <person name="Montecucco C."/>
        </authorList>
    </citation>
    <scope>NUCLEOTIDE SEQUENCE [LARGE SCALE GENOMIC DNA]</scope>
    <source>
        <strain evidence="8 9">DSM 3997</strain>
    </source>
</reference>
<evidence type="ECO:0000313" key="8">
    <source>
        <dbReference type="EMBL" id="MPQ43146.1"/>
    </source>
</evidence>
<evidence type="ECO:0000256" key="5">
    <source>
        <dbReference type="RuleBase" id="RU004404"/>
    </source>
</evidence>
<dbReference type="PROSITE" id="PS50106">
    <property type="entry name" value="PDZ"/>
    <property type="match status" value="1"/>
</dbReference>
<evidence type="ECO:0000256" key="2">
    <source>
        <dbReference type="ARBA" id="ARBA00022670"/>
    </source>
</evidence>
<dbReference type="PANTHER" id="PTHR32060:SF30">
    <property type="entry name" value="CARBOXY-TERMINAL PROCESSING PROTEASE CTPA"/>
    <property type="match status" value="1"/>
</dbReference>
<dbReference type="Proteomes" id="UP000430345">
    <property type="component" value="Unassembled WGS sequence"/>
</dbReference>
<name>A0A6I1MHY2_9CLOT</name>
<dbReference type="Gene3D" id="3.90.226.10">
    <property type="entry name" value="2-enoyl-CoA Hydratase, Chain A, domain 1"/>
    <property type="match status" value="1"/>
</dbReference>